<accession>A0A8C8DGS0</accession>
<organism evidence="1 2">
    <name type="scientific">Oryzias sinensis</name>
    <name type="common">Chinese medaka</name>
    <dbReference type="NCBI Taxonomy" id="183150"/>
    <lineage>
        <taxon>Eukaryota</taxon>
        <taxon>Metazoa</taxon>
        <taxon>Chordata</taxon>
        <taxon>Craniata</taxon>
        <taxon>Vertebrata</taxon>
        <taxon>Euteleostomi</taxon>
        <taxon>Actinopterygii</taxon>
        <taxon>Neopterygii</taxon>
        <taxon>Teleostei</taxon>
        <taxon>Neoteleostei</taxon>
        <taxon>Acanthomorphata</taxon>
        <taxon>Ovalentaria</taxon>
        <taxon>Atherinomorphae</taxon>
        <taxon>Beloniformes</taxon>
        <taxon>Adrianichthyidae</taxon>
        <taxon>Oryziinae</taxon>
        <taxon>Oryzias</taxon>
    </lineage>
</organism>
<evidence type="ECO:0000313" key="2">
    <source>
        <dbReference type="Proteomes" id="UP000694383"/>
    </source>
</evidence>
<name>A0A8C8DGS0_9TELE</name>
<dbReference type="Proteomes" id="UP000694383">
    <property type="component" value="Unplaced"/>
</dbReference>
<dbReference type="GeneTree" id="ENSGT01120000275446"/>
<dbReference type="AlphaFoldDB" id="A0A8C8DGS0"/>
<evidence type="ECO:0000313" key="1">
    <source>
        <dbReference type="Ensembl" id="ENSOSIP00000004280.1"/>
    </source>
</evidence>
<reference evidence="1" key="2">
    <citation type="submission" date="2025-09" db="UniProtKB">
        <authorList>
            <consortium name="Ensembl"/>
        </authorList>
    </citation>
    <scope>IDENTIFICATION</scope>
</reference>
<protein>
    <submittedName>
        <fullName evidence="1">Uncharacterized protein</fullName>
    </submittedName>
</protein>
<reference evidence="1" key="1">
    <citation type="submission" date="2025-08" db="UniProtKB">
        <authorList>
            <consortium name="Ensembl"/>
        </authorList>
    </citation>
    <scope>IDENTIFICATION</scope>
</reference>
<sequence length="125" mass="14556">KKQPKIRTLEKVDSESSRCNIVLELSKDKQIANWKEVERQLLQFQSSTNRVESELSAQIRYLTQVPEPEPSVTSCVWTGSTDEQGERFPFSAKSHQSLKQRLVHVPDYEKQLYVSSDLHRKKIQL</sequence>
<dbReference type="Ensembl" id="ENSOSIT00000004582.1">
    <property type="protein sequence ID" value="ENSOSIP00000004280.1"/>
    <property type="gene ID" value="ENSOSIG00000002903.1"/>
</dbReference>
<proteinExistence type="predicted"/>
<keyword evidence="2" id="KW-1185">Reference proteome</keyword>